<name>A0ACC0XQ99_9ROSI</name>
<dbReference type="Proteomes" id="UP001163603">
    <property type="component" value="Chromosome 11"/>
</dbReference>
<evidence type="ECO:0000313" key="2">
    <source>
        <dbReference type="Proteomes" id="UP001163603"/>
    </source>
</evidence>
<proteinExistence type="predicted"/>
<keyword evidence="2" id="KW-1185">Reference proteome</keyword>
<gene>
    <name evidence="1" type="ORF">Pint_31847</name>
</gene>
<dbReference type="EMBL" id="CM047746">
    <property type="protein sequence ID" value="KAJ0020242.1"/>
    <property type="molecule type" value="Genomic_DNA"/>
</dbReference>
<comment type="caution">
    <text evidence="1">The sequence shown here is derived from an EMBL/GenBank/DDBJ whole genome shotgun (WGS) entry which is preliminary data.</text>
</comment>
<organism evidence="1 2">
    <name type="scientific">Pistacia integerrima</name>
    <dbReference type="NCBI Taxonomy" id="434235"/>
    <lineage>
        <taxon>Eukaryota</taxon>
        <taxon>Viridiplantae</taxon>
        <taxon>Streptophyta</taxon>
        <taxon>Embryophyta</taxon>
        <taxon>Tracheophyta</taxon>
        <taxon>Spermatophyta</taxon>
        <taxon>Magnoliopsida</taxon>
        <taxon>eudicotyledons</taxon>
        <taxon>Gunneridae</taxon>
        <taxon>Pentapetalae</taxon>
        <taxon>rosids</taxon>
        <taxon>malvids</taxon>
        <taxon>Sapindales</taxon>
        <taxon>Anacardiaceae</taxon>
        <taxon>Pistacia</taxon>
    </lineage>
</organism>
<reference evidence="2" key="1">
    <citation type="journal article" date="2023" name="G3 (Bethesda)">
        <title>Genome assembly and association tests identify interacting loci associated with vigor, precocity, and sex in interspecific pistachio rootstocks.</title>
        <authorList>
            <person name="Palmer W."/>
            <person name="Jacygrad E."/>
            <person name="Sagayaradj S."/>
            <person name="Cavanaugh K."/>
            <person name="Han R."/>
            <person name="Bertier L."/>
            <person name="Beede B."/>
            <person name="Kafkas S."/>
            <person name="Golino D."/>
            <person name="Preece J."/>
            <person name="Michelmore R."/>
        </authorList>
    </citation>
    <scope>NUCLEOTIDE SEQUENCE [LARGE SCALE GENOMIC DNA]</scope>
</reference>
<sequence length="48" mass="5461">MKISFGGVAMKFRLDVLVALENCSFEVLIEFLSFISCCKLCYIFSDDD</sequence>
<protein>
    <submittedName>
        <fullName evidence="1">Uncharacterized protein</fullName>
    </submittedName>
</protein>
<evidence type="ECO:0000313" key="1">
    <source>
        <dbReference type="EMBL" id="KAJ0020242.1"/>
    </source>
</evidence>
<accession>A0ACC0XQ99</accession>